<sequence>MSAKEENKQMSDSLSQNIPKNVDAAIGEFLAKLASIDDYVRPTWELEIKEEIWDKFAINTLSEQSMFDSELAEIRNPRRRENVN</sequence>
<accession>K9UD94</accession>
<evidence type="ECO:0000313" key="2">
    <source>
        <dbReference type="Proteomes" id="UP000010366"/>
    </source>
</evidence>
<keyword evidence="2" id="KW-1185">Reference proteome</keyword>
<proteinExistence type="predicted"/>
<dbReference type="HOGENOM" id="CLU_2521556_0_0_3"/>
<dbReference type="RefSeq" id="WP_015159251.1">
    <property type="nucleotide sequence ID" value="NC_019697.1"/>
</dbReference>
<dbReference type="STRING" id="1173020.Cha6605_1982"/>
<evidence type="ECO:0000313" key="1">
    <source>
        <dbReference type="EMBL" id="AFY93087.1"/>
    </source>
</evidence>
<gene>
    <name evidence="1" type="ORF">Cha6605_1982</name>
</gene>
<protein>
    <submittedName>
        <fullName evidence="1">Uncharacterized protein</fullName>
    </submittedName>
</protein>
<reference evidence="1 2" key="1">
    <citation type="submission" date="2012-05" db="EMBL/GenBank/DDBJ databases">
        <title>Finished chromosome of genome of Chamaesiphon sp. PCC 6605.</title>
        <authorList>
            <consortium name="US DOE Joint Genome Institute"/>
            <person name="Gugger M."/>
            <person name="Coursin T."/>
            <person name="Rippka R."/>
            <person name="Tandeau De Marsac N."/>
            <person name="Huntemann M."/>
            <person name="Wei C.-L."/>
            <person name="Han J."/>
            <person name="Detter J.C."/>
            <person name="Han C."/>
            <person name="Tapia R."/>
            <person name="Chen A."/>
            <person name="Kyrpides N."/>
            <person name="Mavromatis K."/>
            <person name="Markowitz V."/>
            <person name="Szeto E."/>
            <person name="Ivanova N."/>
            <person name="Pagani I."/>
            <person name="Pati A."/>
            <person name="Goodwin L."/>
            <person name="Nordberg H.P."/>
            <person name="Cantor M.N."/>
            <person name="Hua S.X."/>
            <person name="Woyke T."/>
            <person name="Kerfeld C.A."/>
        </authorList>
    </citation>
    <scope>NUCLEOTIDE SEQUENCE [LARGE SCALE GENOMIC DNA]</scope>
    <source>
        <strain evidence="2">ATCC 27169 / PCC 6605</strain>
    </source>
</reference>
<name>K9UD94_CHAP6</name>
<dbReference type="KEGG" id="cmp:Cha6605_1982"/>
<dbReference type="AlphaFoldDB" id="K9UD94"/>
<dbReference type="EMBL" id="CP003600">
    <property type="protein sequence ID" value="AFY93087.1"/>
    <property type="molecule type" value="Genomic_DNA"/>
</dbReference>
<organism evidence="1 2">
    <name type="scientific">Chamaesiphon minutus (strain ATCC 27169 / PCC 6605)</name>
    <dbReference type="NCBI Taxonomy" id="1173020"/>
    <lineage>
        <taxon>Bacteria</taxon>
        <taxon>Bacillati</taxon>
        <taxon>Cyanobacteriota</taxon>
        <taxon>Cyanophyceae</taxon>
        <taxon>Gomontiellales</taxon>
        <taxon>Chamaesiphonaceae</taxon>
        <taxon>Chamaesiphon</taxon>
    </lineage>
</organism>
<dbReference type="Proteomes" id="UP000010366">
    <property type="component" value="Chromosome"/>
</dbReference>